<reference evidence="3" key="1">
    <citation type="journal article" date="2006" name="PLoS Biol.">
        <title>Macronuclear genome sequence of the ciliate Tetrahymena thermophila, a model eukaryote.</title>
        <authorList>
            <person name="Eisen J.A."/>
            <person name="Coyne R.S."/>
            <person name="Wu M."/>
            <person name="Wu D."/>
            <person name="Thiagarajan M."/>
            <person name="Wortman J.R."/>
            <person name="Badger J.H."/>
            <person name="Ren Q."/>
            <person name="Amedeo P."/>
            <person name="Jones K.M."/>
            <person name="Tallon L.J."/>
            <person name="Delcher A.L."/>
            <person name="Salzberg S.L."/>
            <person name="Silva J.C."/>
            <person name="Haas B.J."/>
            <person name="Majoros W.H."/>
            <person name="Farzad M."/>
            <person name="Carlton J.M."/>
            <person name="Smith R.K. Jr."/>
            <person name="Garg J."/>
            <person name="Pearlman R.E."/>
            <person name="Karrer K.M."/>
            <person name="Sun L."/>
            <person name="Manning G."/>
            <person name="Elde N.C."/>
            <person name="Turkewitz A.P."/>
            <person name="Asai D.J."/>
            <person name="Wilkes D.E."/>
            <person name="Wang Y."/>
            <person name="Cai H."/>
            <person name="Collins K."/>
            <person name="Stewart B.A."/>
            <person name="Lee S.R."/>
            <person name="Wilamowska K."/>
            <person name="Weinberg Z."/>
            <person name="Ruzzo W.L."/>
            <person name="Wloga D."/>
            <person name="Gaertig J."/>
            <person name="Frankel J."/>
            <person name="Tsao C.-C."/>
            <person name="Gorovsky M.A."/>
            <person name="Keeling P.J."/>
            <person name="Waller R.F."/>
            <person name="Patron N.J."/>
            <person name="Cherry J.M."/>
            <person name="Stover N.A."/>
            <person name="Krieger C.J."/>
            <person name="del Toro C."/>
            <person name="Ryder H.F."/>
            <person name="Williamson S.C."/>
            <person name="Barbeau R.A."/>
            <person name="Hamilton E.P."/>
            <person name="Orias E."/>
        </authorList>
    </citation>
    <scope>NUCLEOTIDE SEQUENCE [LARGE SCALE GENOMIC DNA]</scope>
    <source>
        <strain evidence="3">SB210</strain>
    </source>
</reference>
<evidence type="ECO:0000256" key="1">
    <source>
        <dbReference type="SAM" id="SignalP"/>
    </source>
</evidence>
<dbReference type="Gene3D" id="3.40.50.1820">
    <property type="entry name" value="alpha/beta hydrolase"/>
    <property type="match status" value="2"/>
</dbReference>
<dbReference type="OrthoDB" id="10264969at2759"/>
<dbReference type="InterPro" id="IPR029058">
    <property type="entry name" value="AB_hydrolase_fold"/>
</dbReference>
<dbReference type="AlphaFoldDB" id="I7LX19"/>
<dbReference type="STRING" id="312017.I7LX19"/>
<dbReference type="eggNOG" id="ENOG502RYCJ">
    <property type="taxonomic scope" value="Eukaryota"/>
</dbReference>
<name>I7LX19_TETTS</name>
<protein>
    <submittedName>
        <fullName evidence="2">Poly (3-hydroxybutyrate) depolymerase</fullName>
    </submittedName>
</protein>
<feature type="chain" id="PRO_5003712242" evidence="1">
    <location>
        <begin position="17"/>
        <end position="332"/>
    </location>
</feature>
<dbReference type="RefSeq" id="XP_001023521.1">
    <property type="nucleotide sequence ID" value="XM_001023521.3"/>
</dbReference>
<gene>
    <name evidence="2" type="ORF">TTHERM_00537110</name>
</gene>
<accession>I7LX19</accession>
<dbReference type="OMA" id="YMAGQFQ"/>
<dbReference type="KEGG" id="tet:TTHERM_00537110"/>
<evidence type="ECO:0000313" key="2">
    <source>
        <dbReference type="EMBL" id="EAS03276.1"/>
    </source>
</evidence>
<dbReference type="Proteomes" id="UP000009168">
    <property type="component" value="Unassembled WGS sequence"/>
</dbReference>
<feature type="signal peptide" evidence="1">
    <location>
        <begin position="1"/>
        <end position="16"/>
    </location>
</feature>
<dbReference type="GeneID" id="7842665"/>
<organism evidence="2 3">
    <name type="scientific">Tetrahymena thermophila (strain SB210)</name>
    <dbReference type="NCBI Taxonomy" id="312017"/>
    <lineage>
        <taxon>Eukaryota</taxon>
        <taxon>Sar</taxon>
        <taxon>Alveolata</taxon>
        <taxon>Ciliophora</taxon>
        <taxon>Intramacronucleata</taxon>
        <taxon>Oligohymenophorea</taxon>
        <taxon>Hymenostomatida</taxon>
        <taxon>Tetrahymenina</taxon>
        <taxon>Tetrahymenidae</taxon>
        <taxon>Tetrahymena</taxon>
    </lineage>
</organism>
<keyword evidence="3" id="KW-1185">Reference proteome</keyword>
<sequence>MRKAVLLLVLITFCVAKLPGYNVDIQETSVSGLSAGAFMAAQFQVAFSSTIKSSTIVAGGPPNCAEGNLSTALTNCMNIPTSINVNTLVTKSKNQSTSKSIDPISNLQGKKVFLYSGSKDTVVKQGVVKATQKFFELLGANVSTKYDIASEHSYVTPSNGKACSFLGTPYINHCDYDTARVSLETAYGTINDAVPAVSANLIKFSQDSYVSSGMSMNSNGYVYVPTSCKNGAKCRLHVSFHGCQQTLEDIGTQYVTLTGLNEYAESNNIIVLYPQAKKSQLMPSNPNGCFDWWGYTDTLPTSLKYATKEGKQMKAIFQMITDLASGSKAEAQ</sequence>
<keyword evidence="1" id="KW-0732">Signal</keyword>
<dbReference type="HOGENOM" id="CLU_042524_0_0_1"/>
<dbReference type="InParanoid" id="I7LX19"/>
<evidence type="ECO:0000313" key="3">
    <source>
        <dbReference type="Proteomes" id="UP000009168"/>
    </source>
</evidence>
<proteinExistence type="predicted"/>
<dbReference type="PANTHER" id="PTHR42972:SF8">
    <property type="entry name" value="POLYHYDROXYBUTYRATE DEPOLYMERASE"/>
    <property type="match status" value="1"/>
</dbReference>
<dbReference type="EMBL" id="GG662495">
    <property type="protein sequence ID" value="EAS03276.1"/>
    <property type="molecule type" value="Genomic_DNA"/>
</dbReference>
<dbReference type="PANTHER" id="PTHR42972">
    <property type="entry name" value="TOL-PAL SYSTEM PROTEIN TOLB"/>
    <property type="match status" value="1"/>
</dbReference>
<dbReference type="SUPFAM" id="SSF53474">
    <property type="entry name" value="alpha/beta-Hydrolases"/>
    <property type="match status" value="1"/>
</dbReference>